<dbReference type="SMART" id="SM00089">
    <property type="entry name" value="PKD"/>
    <property type="match status" value="1"/>
</dbReference>
<comment type="caution">
    <text evidence="3">The sequence shown here is derived from an EMBL/GenBank/DDBJ whole genome shotgun (WGS) entry which is preliminary data.</text>
</comment>
<accession>A0A2V3HTJ7</accession>
<organism evidence="3 4">
    <name type="scientific">Candidatus Thalassarchaeum betae</name>
    <dbReference type="NCBI Taxonomy" id="2599289"/>
    <lineage>
        <taxon>Archaea</taxon>
        <taxon>Methanobacteriati</taxon>
        <taxon>Thermoplasmatota</taxon>
        <taxon>Candidatus Poseidoniia</taxon>
        <taxon>Candidatus Poseidoniales</taxon>
        <taxon>Candidatus Thalassarchaeaceae</taxon>
        <taxon>Candidatus Thalassarchaeum</taxon>
    </lineage>
</organism>
<proteinExistence type="predicted"/>
<evidence type="ECO:0000313" key="4">
    <source>
        <dbReference type="Proteomes" id="UP000248161"/>
    </source>
</evidence>
<dbReference type="Pfam" id="PF18911">
    <property type="entry name" value="PKD_4"/>
    <property type="match status" value="2"/>
</dbReference>
<dbReference type="EMBL" id="PSPG01000001">
    <property type="protein sequence ID" value="PXF22434.1"/>
    <property type="molecule type" value="Genomic_DNA"/>
</dbReference>
<dbReference type="InterPro" id="IPR013783">
    <property type="entry name" value="Ig-like_fold"/>
</dbReference>
<evidence type="ECO:0000256" key="1">
    <source>
        <dbReference type="SAM" id="MobiDB-lite"/>
    </source>
</evidence>
<feature type="compositionally biased region" description="Polar residues" evidence="1">
    <location>
        <begin position="10"/>
        <end position="24"/>
    </location>
</feature>
<dbReference type="PROSITE" id="PS50093">
    <property type="entry name" value="PKD"/>
    <property type="match status" value="1"/>
</dbReference>
<dbReference type="AlphaFoldDB" id="A0A2V3HTJ7"/>
<evidence type="ECO:0000259" key="2">
    <source>
        <dbReference type="PROSITE" id="PS50093"/>
    </source>
</evidence>
<dbReference type="InterPro" id="IPR022409">
    <property type="entry name" value="PKD/Chitinase_dom"/>
</dbReference>
<protein>
    <recommendedName>
        <fullName evidence="2">PKD domain-containing protein</fullName>
    </recommendedName>
</protein>
<feature type="region of interest" description="Disordered" evidence="1">
    <location>
        <begin position="1"/>
        <end position="24"/>
    </location>
</feature>
<evidence type="ECO:0000313" key="3">
    <source>
        <dbReference type="EMBL" id="PXF22434.1"/>
    </source>
</evidence>
<feature type="domain" description="PKD" evidence="2">
    <location>
        <begin position="57"/>
        <end position="141"/>
    </location>
</feature>
<dbReference type="CDD" id="cd00146">
    <property type="entry name" value="PKD"/>
    <property type="match status" value="1"/>
</dbReference>
<dbReference type="Proteomes" id="UP000248161">
    <property type="component" value="Unassembled WGS sequence"/>
</dbReference>
<dbReference type="SUPFAM" id="SSF49299">
    <property type="entry name" value="PKD domain"/>
    <property type="match status" value="2"/>
</dbReference>
<reference evidence="3 4" key="1">
    <citation type="journal article" date="2015" name="Nat. Commun.">
        <title>Genomic and transcriptomic evidence for scavenging of diverse organic compounds by widespread deep-sea archaea.</title>
        <authorList>
            <person name="Li M."/>
            <person name="Baker B.J."/>
            <person name="Anantharaman K."/>
            <person name="Jain S."/>
            <person name="Breier J.A."/>
            <person name="Dick G.J."/>
        </authorList>
    </citation>
    <scope>NUCLEOTIDE SEQUENCE [LARGE SCALE GENOMIC DNA]</scope>
    <source>
        <strain evidence="3">Cayman_51_deep</strain>
    </source>
</reference>
<sequence length="414" mass="45381">MNYRKPRSTEPVSNSPMSGQYRSVSVTKRPRGMCCAIIVMLLATSLVGCSGLSSTTPNARISADRQEINVGETVNFDARDSTTPDPTIIDEYRWNFGDGETRDTKQGIVAHTYEIAGYHEAEVMVVNDNGESDTASLAIFVNSPPTIELEMPTYIRAGDTARLDASGSIDPEGGTVEFIWDFDLGSDSDGDGDQANDADATSAFVDLTIESSGNRTGSVSVIDDKGAVDTMVWSLMVISRTFNVVWEEQHIRVEWSGYLEQGQSYEISHEPSAGARMIQVNATLILARDILPIMWPEDNFTLSLNVPETGWSIFASTHHDNLTENASASIDRGDMNSHPESDYTITADSSEGLVENLLNEPGERFGQGTWYWTITADQCDPDLPVDDVDPDQGNDWKLVVEFVILIPRVSEIGV</sequence>
<dbReference type="Gene3D" id="2.60.40.10">
    <property type="entry name" value="Immunoglobulins"/>
    <property type="match status" value="2"/>
</dbReference>
<gene>
    <name evidence="3" type="ORF">CXX69_00410</name>
</gene>
<name>A0A2V3HTJ7_9ARCH</name>
<dbReference type="InterPro" id="IPR035986">
    <property type="entry name" value="PKD_dom_sf"/>
</dbReference>
<dbReference type="InterPro" id="IPR000601">
    <property type="entry name" value="PKD_dom"/>
</dbReference>